<dbReference type="PANTHER" id="PTHR22943">
    <property type="entry name" value="7-TRANSMEMBRANE DOMAIN RECEPTOR C.ELEGANS"/>
    <property type="match status" value="1"/>
</dbReference>
<dbReference type="InterPro" id="IPR019423">
    <property type="entry name" value="7TM_GPCR_serpentine_rcpt_Srj"/>
</dbReference>
<proteinExistence type="predicted"/>
<evidence type="ECO:0008006" key="4">
    <source>
        <dbReference type="Google" id="ProtNLM"/>
    </source>
</evidence>
<sequence>SVFSNGLLCFIMFTITSSNIGSYRYLLAAFAVCDMITSCVHLGLYPIMHMSSYGLYFFPRYGPIIILGHSCDNIFLLLFQ</sequence>
<dbReference type="Proteomes" id="UP001432027">
    <property type="component" value="Unassembled WGS sequence"/>
</dbReference>
<accession>A0AAV5TTC8</accession>
<name>A0AAV5TTC8_9BILA</name>
<feature type="transmembrane region" description="Helical" evidence="1">
    <location>
        <begin position="60"/>
        <end position="79"/>
    </location>
</feature>
<comment type="caution">
    <text evidence="2">The sequence shown here is derived from an EMBL/GenBank/DDBJ whole genome shotgun (WGS) entry which is preliminary data.</text>
</comment>
<keyword evidence="1" id="KW-0472">Membrane</keyword>
<evidence type="ECO:0000313" key="3">
    <source>
        <dbReference type="Proteomes" id="UP001432027"/>
    </source>
</evidence>
<dbReference type="EMBL" id="BTSX01000004">
    <property type="protein sequence ID" value="GMS97442.1"/>
    <property type="molecule type" value="Genomic_DNA"/>
</dbReference>
<feature type="transmembrane region" description="Helical" evidence="1">
    <location>
        <begin position="25"/>
        <end position="48"/>
    </location>
</feature>
<organism evidence="2 3">
    <name type="scientific">Pristionchus entomophagus</name>
    <dbReference type="NCBI Taxonomy" id="358040"/>
    <lineage>
        <taxon>Eukaryota</taxon>
        <taxon>Metazoa</taxon>
        <taxon>Ecdysozoa</taxon>
        <taxon>Nematoda</taxon>
        <taxon>Chromadorea</taxon>
        <taxon>Rhabditida</taxon>
        <taxon>Rhabditina</taxon>
        <taxon>Diplogasteromorpha</taxon>
        <taxon>Diplogasteroidea</taxon>
        <taxon>Neodiplogasteridae</taxon>
        <taxon>Pristionchus</taxon>
    </lineage>
</organism>
<keyword evidence="1" id="KW-0812">Transmembrane</keyword>
<keyword evidence="1" id="KW-1133">Transmembrane helix</keyword>
<protein>
    <recommendedName>
        <fullName evidence="4">G protein-coupled receptor</fullName>
    </recommendedName>
</protein>
<dbReference type="PANTHER" id="PTHR22943:SF248">
    <property type="entry name" value="SEVEN TM RECEPTOR"/>
    <property type="match status" value="1"/>
</dbReference>
<gene>
    <name evidence="2" type="ORF">PENTCL1PPCAC_19617</name>
</gene>
<dbReference type="AlphaFoldDB" id="A0AAV5TTC8"/>
<reference evidence="2" key="1">
    <citation type="submission" date="2023-10" db="EMBL/GenBank/DDBJ databases">
        <title>Genome assembly of Pristionchus species.</title>
        <authorList>
            <person name="Yoshida K."/>
            <person name="Sommer R.J."/>
        </authorList>
    </citation>
    <scope>NUCLEOTIDE SEQUENCE</scope>
    <source>
        <strain evidence="2">RS0144</strain>
    </source>
</reference>
<evidence type="ECO:0000313" key="2">
    <source>
        <dbReference type="EMBL" id="GMS97442.1"/>
    </source>
</evidence>
<keyword evidence="3" id="KW-1185">Reference proteome</keyword>
<dbReference type="Pfam" id="PF10319">
    <property type="entry name" value="7TM_GPCR_Srj"/>
    <property type="match status" value="1"/>
</dbReference>
<feature type="non-terminal residue" evidence="2">
    <location>
        <position position="80"/>
    </location>
</feature>
<evidence type="ECO:0000256" key="1">
    <source>
        <dbReference type="SAM" id="Phobius"/>
    </source>
</evidence>
<feature type="non-terminal residue" evidence="2">
    <location>
        <position position="1"/>
    </location>
</feature>